<proteinExistence type="predicted"/>
<keyword evidence="3" id="KW-1185">Reference proteome</keyword>
<name>A0A2S6MXD7_RHOGL</name>
<comment type="caution">
    <text evidence="2">The sequence shown here is derived from an EMBL/GenBank/DDBJ whole genome shotgun (WGS) entry which is preliminary data.</text>
</comment>
<dbReference type="OrthoDB" id="186587at2"/>
<organism evidence="2 3">
    <name type="scientific">Rhodopila globiformis</name>
    <name type="common">Rhodopseudomonas globiformis</name>
    <dbReference type="NCBI Taxonomy" id="1071"/>
    <lineage>
        <taxon>Bacteria</taxon>
        <taxon>Pseudomonadati</taxon>
        <taxon>Pseudomonadota</taxon>
        <taxon>Alphaproteobacteria</taxon>
        <taxon>Acetobacterales</taxon>
        <taxon>Acetobacteraceae</taxon>
        <taxon>Rhodopila</taxon>
    </lineage>
</organism>
<dbReference type="RefSeq" id="WP_104522160.1">
    <property type="nucleotide sequence ID" value="NZ_NHRY01000263.1"/>
</dbReference>
<dbReference type="AlphaFoldDB" id="A0A2S6MXD7"/>
<gene>
    <name evidence="2" type="ORF">CCS01_28185</name>
</gene>
<evidence type="ECO:0008006" key="4">
    <source>
        <dbReference type="Google" id="ProtNLM"/>
    </source>
</evidence>
<evidence type="ECO:0000256" key="1">
    <source>
        <dbReference type="SAM" id="MobiDB-lite"/>
    </source>
</evidence>
<reference evidence="2 3" key="1">
    <citation type="journal article" date="2018" name="Arch. Microbiol.">
        <title>New insights into the metabolic potential of the phototrophic purple bacterium Rhodopila globiformis DSM 161(T) from its draft genome sequence and evidence for a vanadium-dependent nitrogenase.</title>
        <authorList>
            <person name="Imhoff J.F."/>
            <person name="Rahn T."/>
            <person name="Kunzel S."/>
            <person name="Neulinger S.C."/>
        </authorList>
    </citation>
    <scope>NUCLEOTIDE SEQUENCE [LARGE SCALE GENOMIC DNA]</scope>
    <source>
        <strain evidence="2 3">DSM 161</strain>
    </source>
</reference>
<protein>
    <recommendedName>
        <fullName evidence="4">DUF2442 domain-containing protein</fullName>
    </recommendedName>
</protein>
<dbReference type="Proteomes" id="UP000239724">
    <property type="component" value="Unassembled WGS sequence"/>
</dbReference>
<feature type="region of interest" description="Disordered" evidence="1">
    <location>
        <begin position="133"/>
        <end position="153"/>
    </location>
</feature>
<sequence length="153" mass="16668">MTEQWTMPARRRVTQKEIDRAVQADAEIARTEFRAVAVSYDESADRVNFSLPGGEVLAVPRASIDGLSELSPADMHGLRLWPDGVLLEIPERDVHLHVPRLLARAIEVITPPAVLTSIFGRVGGSVTSEKKRLASIANGKRGGRKPKPQTALG</sequence>
<evidence type="ECO:0000313" key="3">
    <source>
        <dbReference type="Proteomes" id="UP000239724"/>
    </source>
</evidence>
<dbReference type="Gene3D" id="3.30.2020.40">
    <property type="entry name" value="Uncharacterised protein PF10387, DUF2442"/>
    <property type="match status" value="1"/>
</dbReference>
<evidence type="ECO:0000313" key="2">
    <source>
        <dbReference type="EMBL" id="PPQ27020.1"/>
    </source>
</evidence>
<accession>A0A2S6MXD7</accession>
<dbReference type="EMBL" id="NHRY01000263">
    <property type="protein sequence ID" value="PPQ27020.1"/>
    <property type="molecule type" value="Genomic_DNA"/>
</dbReference>